<dbReference type="EMBL" id="BGPR01013814">
    <property type="protein sequence ID" value="GBN62374.1"/>
    <property type="molecule type" value="Genomic_DNA"/>
</dbReference>
<evidence type="ECO:0000313" key="2">
    <source>
        <dbReference type="Proteomes" id="UP000499080"/>
    </source>
</evidence>
<keyword evidence="2" id="KW-1185">Reference proteome</keyword>
<organism evidence="1 2">
    <name type="scientific">Araneus ventricosus</name>
    <name type="common">Orbweaver spider</name>
    <name type="synonym">Epeira ventricosa</name>
    <dbReference type="NCBI Taxonomy" id="182803"/>
    <lineage>
        <taxon>Eukaryota</taxon>
        <taxon>Metazoa</taxon>
        <taxon>Ecdysozoa</taxon>
        <taxon>Arthropoda</taxon>
        <taxon>Chelicerata</taxon>
        <taxon>Arachnida</taxon>
        <taxon>Araneae</taxon>
        <taxon>Araneomorphae</taxon>
        <taxon>Entelegynae</taxon>
        <taxon>Araneoidea</taxon>
        <taxon>Araneidae</taxon>
        <taxon>Araneus</taxon>
    </lineage>
</organism>
<accession>A0A4Y2QFL0</accession>
<dbReference type="Proteomes" id="UP000499080">
    <property type="component" value="Unassembled WGS sequence"/>
</dbReference>
<proteinExistence type="predicted"/>
<dbReference type="AlphaFoldDB" id="A0A4Y2QFL0"/>
<reference evidence="1 2" key="1">
    <citation type="journal article" date="2019" name="Sci. Rep.">
        <title>Orb-weaving spider Araneus ventricosus genome elucidates the spidroin gene catalogue.</title>
        <authorList>
            <person name="Kono N."/>
            <person name="Nakamura H."/>
            <person name="Ohtoshi R."/>
            <person name="Moran D.A.P."/>
            <person name="Shinohara A."/>
            <person name="Yoshida Y."/>
            <person name="Fujiwara M."/>
            <person name="Mori M."/>
            <person name="Tomita M."/>
            <person name="Arakawa K."/>
        </authorList>
    </citation>
    <scope>NUCLEOTIDE SEQUENCE [LARGE SCALE GENOMIC DNA]</scope>
</reference>
<name>A0A4Y2QFL0_ARAVE</name>
<evidence type="ECO:0000313" key="1">
    <source>
        <dbReference type="EMBL" id="GBN62374.1"/>
    </source>
</evidence>
<sequence>MVIRPQPEKITQLQSCAFLHGVDWLLLILNGGLFRLKCVVLPLKAKGTALHWALVGLRKVGRFMTHFLSSCAVPSGTPFILRLVWSGRPVLGKGRHHTPSHIEI</sequence>
<protein>
    <submittedName>
        <fullName evidence="1">Uncharacterized protein</fullName>
    </submittedName>
</protein>
<gene>
    <name evidence="1" type="ORF">AVEN_83527_1</name>
</gene>
<comment type="caution">
    <text evidence="1">The sequence shown here is derived from an EMBL/GenBank/DDBJ whole genome shotgun (WGS) entry which is preliminary data.</text>
</comment>